<protein>
    <submittedName>
        <fullName evidence="9">DNA/RNA polymerases superfamily protein</fullName>
    </submittedName>
</protein>
<dbReference type="EMBL" id="SMMG02000001">
    <property type="protein sequence ID" value="KAA3488252.1"/>
    <property type="molecule type" value="Genomic_DNA"/>
</dbReference>
<dbReference type="PANTHER" id="PTHR24559">
    <property type="entry name" value="TRANSPOSON TY3-I GAG-POL POLYPROTEIN"/>
    <property type="match status" value="1"/>
</dbReference>
<dbReference type="PANTHER" id="PTHR24559:SF444">
    <property type="entry name" value="REVERSE TRANSCRIPTASE DOMAIN-CONTAINING PROTEIN"/>
    <property type="match status" value="1"/>
</dbReference>
<dbReference type="InterPro" id="IPR000477">
    <property type="entry name" value="RT_dom"/>
</dbReference>
<comment type="caution">
    <text evidence="9">The sequence shown here is derived from an EMBL/GenBank/DDBJ whole genome shotgun (WGS) entry which is preliminary data.</text>
</comment>
<evidence type="ECO:0000256" key="5">
    <source>
        <dbReference type="ARBA" id="ARBA00022801"/>
    </source>
</evidence>
<dbReference type="OrthoDB" id="1701144at2759"/>
<keyword evidence="10" id="KW-1185">Reference proteome</keyword>
<evidence type="ECO:0000256" key="1">
    <source>
        <dbReference type="ARBA" id="ARBA00022679"/>
    </source>
</evidence>
<accession>A0A5B6X537</accession>
<evidence type="ECO:0000313" key="9">
    <source>
        <dbReference type="EMBL" id="KAA3488252.1"/>
    </source>
</evidence>
<feature type="domain" description="Reverse transcriptase RNase H-like" evidence="8">
    <location>
        <begin position="47"/>
        <end position="93"/>
    </location>
</feature>
<organism evidence="9 10">
    <name type="scientific">Gossypium australe</name>
    <dbReference type="NCBI Taxonomy" id="47621"/>
    <lineage>
        <taxon>Eukaryota</taxon>
        <taxon>Viridiplantae</taxon>
        <taxon>Streptophyta</taxon>
        <taxon>Embryophyta</taxon>
        <taxon>Tracheophyta</taxon>
        <taxon>Spermatophyta</taxon>
        <taxon>Magnoliopsida</taxon>
        <taxon>eudicotyledons</taxon>
        <taxon>Gunneridae</taxon>
        <taxon>Pentapetalae</taxon>
        <taxon>rosids</taxon>
        <taxon>malvids</taxon>
        <taxon>Malvales</taxon>
        <taxon>Malvaceae</taxon>
        <taxon>Malvoideae</taxon>
        <taxon>Gossypium</taxon>
    </lineage>
</organism>
<evidence type="ECO:0000256" key="6">
    <source>
        <dbReference type="ARBA" id="ARBA00022918"/>
    </source>
</evidence>
<dbReference type="Pfam" id="PF17917">
    <property type="entry name" value="RT_RNaseH"/>
    <property type="match status" value="1"/>
</dbReference>
<dbReference type="GO" id="GO:0004519">
    <property type="term" value="F:endonuclease activity"/>
    <property type="evidence" value="ECO:0007669"/>
    <property type="project" value="UniProtKB-KW"/>
</dbReference>
<dbReference type="InterPro" id="IPR053134">
    <property type="entry name" value="RNA-dir_DNA_polymerase"/>
</dbReference>
<dbReference type="Pfam" id="PF00078">
    <property type="entry name" value="RVT_1"/>
    <property type="match status" value="1"/>
</dbReference>
<dbReference type="Proteomes" id="UP000325315">
    <property type="component" value="Unassembled WGS sequence"/>
</dbReference>
<keyword evidence="2" id="KW-0548">Nucleotidyltransferase</keyword>
<dbReference type="GO" id="GO:0003964">
    <property type="term" value="F:RNA-directed DNA polymerase activity"/>
    <property type="evidence" value="ECO:0007669"/>
    <property type="project" value="UniProtKB-KW"/>
</dbReference>
<evidence type="ECO:0000259" key="8">
    <source>
        <dbReference type="Pfam" id="PF17917"/>
    </source>
</evidence>
<keyword evidence="5" id="KW-0378">Hydrolase</keyword>
<dbReference type="InterPro" id="IPR041373">
    <property type="entry name" value="RT_RNaseH"/>
</dbReference>
<dbReference type="InterPro" id="IPR043502">
    <property type="entry name" value="DNA/RNA_pol_sf"/>
</dbReference>
<evidence type="ECO:0000256" key="4">
    <source>
        <dbReference type="ARBA" id="ARBA00022759"/>
    </source>
</evidence>
<dbReference type="AlphaFoldDB" id="A0A5B6X537"/>
<keyword evidence="1" id="KW-0808">Transferase</keyword>
<evidence type="ECO:0000259" key="7">
    <source>
        <dbReference type="Pfam" id="PF00078"/>
    </source>
</evidence>
<dbReference type="GO" id="GO:0016787">
    <property type="term" value="F:hydrolase activity"/>
    <property type="evidence" value="ECO:0007669"/>
    <property type="project" value="UniProtKB-KW"/>
</dbReference>
<evidence type="ECO:0000313" key="10">
    <source>
        <dbReference type="Proteomes" id="UP000325315"/>
    </source>
</evidence>
<dbReference type="SUPFAM" id="SSF56672">
    <property type="entry name" value="DNA/RNA polymerases"/>
    <property type="match status" value="1"/>
</dbReference>
<name>A0A5B6X537_9ROSI</name>
<keyword evidence="6" id="KW-0695">RNA-directed DNA polymerase</keyword>
<dbReference type="Gene3D" id="3.30.70.270">
    <property type="match status" value="1"/>
</dbReference>
<reference evidence="10" key="1">
    <citation type="journal article" date="2019" name="Plant Biotechnol. J.">
        <title>Genome sequencing of the Australian wild diploid species Gossypium australe highlights disease resistance and delayed gland morphogenesis.</title>
        <authorList>
            <person name="Cai Y."/>
            <person name="Cai X."/>
            <person name="Wang Q."/>
            <person name="Wang P."/>
            <person name="Zhang Y."/>
            <person name="Cai C."/>
            <person name="Xu Y."/>
            <person name="Wang K."/>
            <person name="Zhou Z."/>
            <person name="Wang C."/>
            <person name="Geng S."/>
            <person name="Li B."/>
            <person name="Dong Q."/>
            <person name="Hou Y."/>
            <person name="Wang H."/>
            <person name="Ai P."/>
            <person name="Liu Z."/>
            <person name="Yi F."/>
            <person name="Sun M."/>
            <person name="An G."/>
            <person name="Cheng J."/>
            <person name="Zhang Y."/>
            <person name="Shi Q."/>
            <person name="Xie Y."/>
            <person name="Shi X."/>
            <person name="Chang Y."/>
            <person name="Huang F."/>
            <person name="Chen Y."/>
            <person name="Hong S."/>
            <person name="Mi L."/>
            <person name="Sun Q."/>
            <person name="Zhang L."/>
            <person name="Zhou B."/>
            <person name="Peng R."/>
            <person name="Zhang X."/>
            <person name="Liu F."/>
        </authorList>
    </citation>
    <scope>NUCLEOTIDE SEQUENCE [LARGE SCALE GENOMIC DNA]</scope>
    <source>
        <strain evidence="10">cv. PA1801</strain>
    </source>
</reference>
<feature type="domain" description="Reverse transcriptase" evidence="7">
    <location>
        <begin position="1"/>
        <end position="43"/>
    </location>
</feature>
<dbReference type="InterPro" id="IPR043128">
    <property type="entry name" value="Rev_trsase/Diguanyl_cyclase"/>
</dbReference>
<keyword evidence="4" id="KW-0255">Endonuclease</keyword>
<gene>
    <name evidence="9" type="ORF">EPI10_032022</name>
</gene>
<proteinExistence type="predicted"/>
<evidence type="ECO:0000256" key="2">
    <source>
        <dbReference type="ARBA" id="ARBA00022695"/>
    </source>
</evidence>
<sequence>MPFGLTNAPAVFMDLMNRVFQPYFNGCVIFFIDDILIYSKRDEVEYVVFTNASLNGLGCKGKVSAYASGKIKPHERNYRTRDLELVAVVLALKT</sequence>
<keyword evidence="3" id="KW-0540">Nuclease</keyword>
<evidence type="ECO:0000256" key="3">
    <source>
        <dbReference type="ARBA" id="ARBA00022722"/>
    </source>
</evidence>